<gene>
    <name evidence="1" type="ORF">GSUB_08450</name>
</gene>
<dbReference type="AlphaFoldDB" id="A0A0B5FWI1"/>
<dbReference type="Proteomes" id="UP000035036">
    <property type="component" value="Chromosome"/>
</dbReference>
<dbReference type="SUPFAM" id="SSF101386">
    <property type="entry name" value="all-alpha NTP pyrophosphatases"/>
    <property type="match status" value="1"/>
</dbReference>
<organism evidence="1 2">
    <name type="scientific">Geoalkalibacter subterraneus</name>
    <dbReference type="NCBI Taxonomy" id="483547"/>
    <lineage>
        <taxon>Bacteria</taxon>
        <taxon>Pseudomonadati</taxon>
        <taxon>Thermodesulfobacteriota</taxon>
        <taxon>Desulfuromonadia</taxon>
        <taxon>Desulfuromonadales</taxon>
        <taxon>Geoalkalibacteraceae</taxon>
        <taxon>Geoalkalibacter</taxon>
    </lineage>
</organism>
<reference evidence="1 2" key="1">
    <citation type="journal article" date="2015" name="Genome Announc.">
        <title>Genomes of Geoalkalibacter ferrihydriticus Z-0531T and Geoalkalibacter subterraneus Red1T, Two Haloalkaliphilic Metal-Reducing Deltaproteobacteria.</title>
        <authorList>
            <person name="Badalamenti J.P."/>
            <person name="Krajmalnik-Brown R."/>
            <person name="Torres C.I."/>
            <person name="Bond D.R."/>
        </authorList>
    </citation>
    <scope>NUCLEOTIDE SEQUENCE [LARGE SCALE GENOMIC DNA]</scope>
    <source>
        <strain evidence="1 2">Red1</strain>
    </source>
</reference>
<proteinExistence type="predicted"/>
<evidence type="ECO:0000313" key="1">
    <source>
        <dbReference type="EMBL" id="AJF07971.1"/>
    </source>
</evidence>
<evidence type="ECO:0000313" key="2">
    <source>
        <dbReference type="Proteomes" id="UP000035036"/>
    </source>
</evidence>
<dbReference type="CDD" id="cd11539">
    <property type="entry name" value="NTP-PPase_u2"/>
    <property type="match status" value="1"/>
</dbReference>
<sequence>MKYEQIYQKTLDKWGREAQFDQAVEECAELIAVLKHWRRGKVNEEQVVDELADVWLMVGQLVYMFGEQRVSRSVEQKIDKLNVLLDQEESTA</sequence>
<name>A0A0B5FWI1_9BACT</name>
<dbReference type="KEGG" id="gsb:GSUB_08450"/>
<dbReference type="Gene3D" id="1.10.287.1080">
    <property type="entry name" value="MazG-like"/>
    <property type="match status" value="1"/>
</dbReference>
<accession>A0A0B5FWI1</accession>
<keyword evidence="2" id="KW-1185">Reference proteome</keyword>
<dbReference type="EMBL" id="CP010311">
    <property type="protein sequence ID" value="AJF07971.1"/>
    <property type="molecule type" value="Genomic_DNA"/>
</dbReference>
<dbReference type="HOGENOM" id="CLU_2424301_0_0_7"/>
<protein>
    <submittedName>
        <fullName evidence="1">Antitoxin</fullName>
    </submittedName>
</protein>
<dbReference type="OrthoDB" id="5387728at2"/>